<reference evidence="1" key="1">
    <citation type="submission" date="2022-06" db="EMBL/GenBank/DDBJ databases">
        <title>Vallitalea longa sp. nov., an anaerobic bacterium isolated from marine sediment.</title>
        <authorList>
            <person name="Hirano S."/>
            <person name="Terahara T."/>
            <person name="Mori K."/>
            <person name="Hamada M."/>
            <person name="Matsumoto R."/>
            <person name="Kobayashi T."/>
        </authorList>
    </citation>
    <scope>NUCLEOTIDE SEQUENCE</scope>
    <source>
        <strain evidence="1">SH18-1</strain>
    </source>
</reference>
<dbReference type="Proteomes" id="UP001144256">
    <property type="component" value="Unassembled WGS sequence"/>
</dbReference>
<keyword evidence="2" id="KW-1185">Reference proteome</keyword>
<sequence>MKYWNEIQKDAFSYFGFFSKEKARLLINTIPNLSVFSINGLLTSGGKVFLEKCAYDISQIFQRNDLSKLKFYLFVNIELDDNSSRIEKYKKVWKLLQPKWQLDEFIKGPEVEIKLGEKIFYSSVAQFSVNNFLTALEIVASNPQRNTIIATNKNDMLTEKLITHLFNLSFYSSLGSDYSKIDYFNLSLNRGIEDIIFRWGNSSEEAELALIFNENMFNIFQSLF</sequence>
<evidence type="ECO:0000313" key="1">
    <source>
        <dbReference type="EMBL" id="GKX29925.1"/>
    </source>
</evidence>
<dbReference type="EMBL" id="BRLB01000006">
    <property type="protein sequence ID" value="GKX29925.1"/>
    <property type="molecule type" value="Genomic_DNA"/>
</dbReference>
<accession>A0A9W6DEV6</accession>
<dbReference type="AlphaFoldDB" id="A0A9W6DEV6"/>
<evidence type="ECO:0000313" key="2">
    <source>
        <dbReference type="Proteomes" id="UP001144256"/>
    </source>
</evidence>
<comment type="caution">
    <text evidence="1">The sequence shown here is derived from an EMBL/GenBank/DDBJ whole genome shotgun (WGS) entry which is preliminary data.</text>
</comment>
<proteinExistence type="predicted"/>
<gene>
    <name evidence="1" type="ORF">SH1V18_24050</name>
</gene>
<name>A0A9W6DEV6_9FIRM</name>
<protein>
    <submittedName>
        <fullName evidence="1">Uncharacterized protein</fullName>
    </submittedName>
</protein>
<dbReference type="RefSeq" id="WP_281815694.1">
    <property type="nucleotide sequence ID" value="NZ_BRLB01000006.1"/>
</dbReference>
<organism evidence="1 2">
    <name type="scientific">Vallitalea longa</name>
    <dbReference type="NCBI Taxonomy" id="2936439"/>
    <lineage>
        <taxon>Bacteria</taxon>
        <taxon>Bacillati</taxon>
        <taxon>Bacillota</taxon>
        <taxon>Clostridia</taxon>
        <taxon>Lachnospirales</taxon>
        <taxon>Vallitaleaceae</taxon>
        <taxon>Vallitalea</taxon>
    </lineage>
</organism>